<evidence type="ECO:0000256" key="2">
    <source>
        <dbReference type="ARBA" id="ARBA00010701"/>
    </source>
</evidence>
<comment type="caution">
    <text evidence="7">The sequence shown here is derived from an EMBL/GenBank/DDBJ whole genome shotgun (WGS) entry which is preliminary data.</text>
</comment>
<dbReference type="Pfam" id="PF00151">
    <property type="entry name" value="Lipase"/>
    <property type="match status" value="1"/>
</dbReference>
<dbReference type="CDD" id="cd00707">
    <property type="entry name" value="Pancreat_lipase_like"/>
    <property type="match status" value="1"/>
</dbReference>
<dbReference type="InterPro" id="IPR000734">
    <property type="entry name" value="TAG_lipase"/>
</dbReference>
<evidence type="ECO:0000256" key="4">
    <source>
        <dbReference type="RuleBase" id="RU004262"/>
    </source>
</evidence>
<dbReference type="Proteomes" id="UP001549921">
    <property type="component" value="Unassembled WGS sequence"/>
</dbReference>
<dbReference type="InterPro" id="IPR029058">
    <property type="entry name" value="AB_hydrolase_fold"/>
</dbReference>
<evidence type="ECO:0000256" key="1">
    <source>
        <dbReference type="ARBA" id="ARBA00004613"/>
    </source>
</evidence>
<dbReference type="InterPro" id="IPR013818">
    <property type="entry name" value="Lipase"/>
</dbReference>
<gene>
    <name evidence="7" type="ORF">ABMA28_007180</name>
</gene>
<sequence>MKCFVVFVALIACCVGGAIPKDNSHYVEGESQYIWMTNDDGESVLVDLWEKLGVFMPGSGADNQYLLFTRENPTEYQLLVHGDVASVQNSNLDASKNTKFIVHGWGNSKNSRCQAVLRDAFLAAEDCNVIVVDWSKTAAGRYVRAVAGVPSAGVYLGEFLEWFVDAGFADWSQIHLVGYSLGAHLVGTAGRRVGGRPARVTGLDAAGPLWRFNPAALNKESGRYVEAIHTDGGLQGMLKPIAHADFYPNGGISYQPGCDSSACSHLRSYEFFALSLREDRFVGSRCNGLISAVRQRCSGEPLNMGNNDMNKFGTGLYSLSISEEELSALD</sequence>
<accession>A0ABD0TPT9</accession>
<feature type="domain" description="Lipase" evidence="6">
    <location>
        <begin position="61"/>
        <end position="291"/>
    </location>
</feature>
<organism evidence="7 8">
    <name type="scientific">Loxostege sticticalis</name>
    <name type="common">Beet webworm moth</name>
    <dbReference type="NCBI Taxonomy" id="481309"/>
    <lineage>
        <taxon>Eukaryota</taxon>
        <taxon>Metazoa</taxon>
        <taxon>Ecdysozoa</taxon>
        <taxon>Arthropoda</taxon>
        <taxon>Hexapoda</taxon>
        <taxon>Insecta</taxon>
        <taxon>Pterygota</taxon>
        <taxon>Neoptera</taxon>
        <taxon>Endopterygota</taxon>
        <taxon>Lepidoptera</taxon>
        <taxon>Glossata</taxon>
        <taxon>Ditrysia</taxon>
        <taxon>Pyraloidea</taxon>
        <taxon>Crambidae</taxon>
        <taxon>Pyraustinae</taxon>
        <taxon>Loxostege</taxon>
    </lineage>
</organism>
<feature type="chain" id="PRO_5044820330" description="Lipase domain-containing protein" evidence="5">
    <location>
        <begin position="21"/>
        <end position="330"/>
    </location>
</feature>
<dbReference type="EMBL" id="JBEDNZ010000002">
    <property type="protein sequence ID" value="KAL0851364.1"/>
    <property type="molecule type" value="Genomic_DNA"/>
</dbReference>
<dbReference type="Gene3D" id="3.40.50.1820">
    <property type="entry name" value="alpha/beta hydrolase"/>
    <property type="match status" value="1"/>
</dbReference>
<comment type="similarity">
    <text evidence="2 4">Belongs to the AB hydrolase superfamily. Lipase family.</text>
</comment>
<keyword evidence="3" id="KW-0964">Secreted</keyword>
<protein>
    <recommendedName>
        <fullName evidence="6">Lipase domain-containing protein</fullName>
    </recommendedName>
</protein>
<feature type="signal peptide" evidence="5">
    <location>
        <begin position="1"/>
        <end position="20"/>
    </location>
</feature>
<evidence type="ECO:0000313" key="8">
    <source>
        <dbReference type="Proteomes" id="UP001549921"/>
    </source>
</evidence>
<dbReference type="PANTHER" id="PTHR11610">
    <property type="entry name" value="LIPASE"/>
    <property type="match status" value="1"/>
</dbReference>
<dbReference type="GO" id="GO:0005576">
    <property type="term" value="C:extracellular region"/>
    <property type="evidence" value="ECO:0007669"/>
    <property type="project" value="UniProtKB-SubCell"/>
</dbReference>
<evidence type="ECO:0000313" key="7">
    <source>
        <dbReference type="EMBL" id="KAL0851364.1"/>
    </source>
</evidence>
<proteinExistence type="inferred from homology"/>
<evidence type="ECO:0000259" key="6">
    <source>
        <dbReference type="Pfam" id="PF00151"/>
    </source>
</evidence>
<comment type="subcellular location">
    <subcellularLocation>
        <location evidence="1">Secreted</location>
    </subcellularLocation>
</comment>
<evidence type="ECO:0000256" key="5">
    <source>
        <dbReference type="SAM" id="SignalP"/>
    </source>
</evidence>
<evidence type="ECO:0000256" key="3">
    <source>
        <dbReference type="ARBA" id="ARBA00022525"/>
    </source>
</evidence>
<name>A0ABD0TPT9_LOXSC</name>
<reference evidence="7 8" key="1">
    <citation type="submission" date="2024-06" db="EMBL/GenBank/DDBJ databases">
        <title>A chromosome-level genome assembly of beet webworm, Loxostege sticticalis.</title>
        <authorList>
            <person name="Zhang Y."/>
        </authorList>
    </citation>
    <scope>NUCLEOTIDE SEQUENCE [LARGE SCALE GENOMIC DNA]</scope>
    <source>
        <strain evidence="7">AQ028</strain>
        <tissue evidence="7">Male pupae</tissue>
    </source>
</reference>
<dbReference type="PRINTS" id="PR00821">
    <property type="entry name" value="TAGLIPASE"/>
</dbReference>
<dbReference type="InterPro" id="IPR033906">
    <property type="entry name" value="Lipase_N"/>
</dbReference>
<dbReference type="AlphaFoldDB" id="A0ABD0TPT9"/>
<dbReference type="SUPFAM" id="SSF53474">
    <property type="entry name" value="alpha/beta-Hydrolases"/>
    <property type="match status" value="1"/>
</dbReference>
<keyword evidence="5" id="KW-0732">Signal</keyword>
<dbReference type="PANTHER" id="PTHR11610:SF173">
    <property type="entry name" value="LIPASE DOMAIN-CONTAINING PROTEIN-RELATED"/>
    <property type="match status" value="1"/>
</dbReference>